<keyword evidence="1" id="KW-0812">Transmembrane</keyword>
<organism evidence="2 3">
    <name type="scientific">Escherichia coli</name>
    <dbReference type="NCBI Taxonomy" id="562"/>
    <lineage>
        <taxon>Bacteria</taxon>
        <taxon>Pseudomonadati</taxon>
        <taxon>Pseudomonadota</taxon>
        <taxon>Gammaproteobacteria</taxon>
        <taxon>Enterobacterales</taxon>
        <taxon>Enterobacteriaceae</taxon>
        <taxon>Escherichia</taxon>
    </lineage>
</organism>
<accession>A0A376TFH0</accession>
<dbReference type="Proteomes" id="UP000254405">
    <property type="component" value="Unassembled WGS sequence"/>
</dbReference>
<evidence type="ECO:0000313" key="3">
    <source>
        <dbReference type="Proteomes" id="UP000254405"/>
    </source>
</evidence>
<evidence type="ECO:0000313" key="2">
    <source>
        <dbReference type="EMBL" id="STI75456.1"/>
    </source>
</evidence>
<name>A0A376TFH0_ECOLX</name>
<keyword evidence="1" id="KW-1133">Transmembrane helix</keyword>
<reference evidence="2 3" key="1">
    <citation type="submission" date="2018-06" db="EMBL/GenBank/DDBJ databases">
        <authorList>
            <consortium name="Pathogen Informatics"/>
            <person name="Doyle S."/>
        </authorList>
    </citation>
    <scope>NUCLEOTIDE SEQUENCE [LARGE SCALE GENOMIC DNA]</scope>
    <source>
        <strain evidence="2 3">NCTC8985</strain>
    </source>
</reference>
<keyword evidence="1" id="KW-0472">Membrane</keyword>
<dbReference type="EMBL" id="UGCO01000001">
    <property type="protein sequence ID" value="STI75456.1"/>
    <property type="molecule type" value="Genomic_DNA"/>
</dbReference>
<sequence length="55" mass="6781">MNINIILIEHIIFFFISWIIKVFVLFFPGMFIFNLGYPSRHLCFVHNLEWLFELF</sequence>
<protein>
    <submittedName>
        <fullName evidence="2">Uncharacterized protein</fullName>
    </submittedName>
</protein>
<proteinExistence type="predicted"/>
<gene>
    <name evidence="2" type="ORF">NCTC8985_00682</name>
</gene>
<evidence type="ECO:0000256" key="1">
    <source>
        <dbReference type="SAM" id="Phobius"/>
    </source>
</evidence>
<feature type="transmembrane region" description="Helical" evidence="1">
    <location>
        <begin position="12"/>
        <end position="33"/>
    </location>
</feature>
<dbReference type="AlphaFoldDB" id="A0A376TFH0"/>